<sequence>MEFDGEVSNFNIYDGMHYPDDVLALSFIDVIEPLTTKYFEITNLESLALVFHRNMFVHATQMLSKKFVVDKQVLEITAHMDKQRKVRYENQILKLPDSNSKCFPYIVQSPTLELKTLPEHLKHAYLREQETLLVIISHKL</sequence>
<keyword evidence="2" id="KW-1185">Reference proteome</keyword>
<dbReference type="AlphaFoldDB" id="A0A9R1UG32"/>
<gene>
    <name evidence="1" type="ORF">LSAT_V11C900458330</name>
</gene>
<reference evidence="1 2" key="1">
    <citation type="journal article" date="2017" name="Nat. Commun.">
        <title>Genome assembly with in vitro proximity ligation data and whole-genome triplication in lettuce.</title>
        <authorList>
            <person name="Reyes-Chin-Wo S."/>
            <person name="Wang Z."/>
            <person name="Yang X."/>
            <person name="Kozik A."/>
            <person name="Arikit S."/>
            <person name="Song C."/>
            <person name="Xia L."/>
            <person name="Froenicke L."/>
            <person name="Lavelle D.O."/>
            <person name="Truco M.J."/>
            <person name="Xia R."/>
            <person name="Zhu S."/>
            <person name="Xu C."/>
            <person name="Xu H."/>
            <person name="Xu X."/>
            <person name="Cox K."/>
            <person name="Korf I."/>
            <person name="Meyers B.C."/>
            <person name="Michelmore R.W."/>
        </authorList>
    </citation>
    <scope>NUCLEOTIDE SEQUENCE [LARGE SCALE GENOMIC DNA]</scope>
    <source>
        <strain evidence="2">cv. Salinas</strain>
        <tissue evidence="1">Seedlings</tissue>
    </source>
</reference>
<evidence type="ECO:0000313" key="1">
    <source>
        <dbReference type="EMBL" id="KAJ0186538.1"/>
    </source>
</evidence>
<organism evidence="1 2">
    <name type="scientific">Lactuca sativa</name>
    <name type="common">Garden lettuce</name>
    <dbReference type="NCBI Taxonomy" id="4236"/>
    <lineage>
        <taxon>Eukaryota</taxon>
        <taxon>Viridiplantae</taxon>
        <taxon>Streptophyta</taxon>
        <taxon>Embryophyta</taxon>
        <taxon>Tracheophyta</taxon>
        <taxon>Spermatophyta</taxon>
        <taxon>Magnoliopsida</taxon>
        <taxon>eudicotyledons</taxon>
        <taxon>Gunneridae</taxon>
        <taxon>Pentapetalae</taxon>
        <taxon>asterids</taxon>
        <taxon>campanulids</taxon>
        <taxon>Asterales</taxon>
        <taxon>Asteraceae</taxon>
        <taxon>Cichorioideae</taxon>
        <taxon>Cichorieae</taxon>
        <taxon>Lactucinae</taxon>
        <taxon>Lactuca</taxon>
    </lineage>
</organism>
<dbReference type="Proteomes" id="UP000235145">
    <property type="component" value="Unassembled WGS sequence"/>
</dbReference>
<protein>
    <submittedName>
        <fullName evidence="1">Uncharacterized protein</fullName>
    </submittedName>
</protein>
<comment type="caution">
    <text evidence="1">The sequence shown here is derived from an EMBL/GenBank/DDBJ whole genome shotgun (WGS) entry which is preliminary data.</text>
</comment>
<name>A0A9R1UG32_LACSA</name>
<dbReference type="EMBL" id="NBSK02000009">
    <property type="protein sequence ID" value="KAJ0186538.1"/>
    <property type="molecule type" value="Genomic_DNA"/>
</dbReference>
<evidence type="ECO:0000313" key="2">
    <source>
        <dbReference type="Proteomes" id="UP000235145"/>
    </source>
</evidence>
<proteinExistence type="predicted"/>
<accession>A0A9R1UG32</accession>